<keyword evidence="3" id="KW-1185">Reference proteome</keyword>
<evidence type="ECO:0000313" key="2">
    <source>
        <dbReference type="EMBL" id="KAF7342695.1"/>
    </source>
</evidence>
<dbReference type="PANTHER" id="PTHR33096:SF1">
    <property type="entry name" value="CXC1-LIKE CYSTEINE CLUSTER ASSOCIATED WITH KDZ TRANSPOSASES DOMAIN-CONTAINING PROTEIN"/>
    <property type="match status" value="1"/>
</dbReference>
<dbReference type="Proteomes" id="UP000623467">
    <property type="component" value="Unassembled WGS sequence"/>
</dbReference>
<dbReference type="EMBL" id="JACAZH010000025">
    <property type="protein sequence ID" value="KAF7342695.1"/>
    <property type="molecule type" value="Genomic_DNA"/>
</dbReference>
<evidence type="ECO:0008006" key="4">
    <source>
        <dbReference type="Google" id="ProtNLM"/>
    </source>
</evidence>
<dbReference type="InterPro" id="IPR040521">
    <property type="entry name" value="KDZ"/>
</dbReference>
<dbReference type="AlphaFoldDB" id="A0A8H6XLX2"/>
<proteinExistence type="predicted"/>
<evidence type="ECO:0000256" key="1">
    <source>
        <dbReference type="SAM" id="MobiDB-lite"/>
    </source>
</evidence>
<organism evidence="2 3">
    <name type="scientific">Mycena sanguinolenta</name>
    <dbReference type="NCBI Taxonomy" id="230812"/>
    <lineage>
        <taxon>Eukaryota</taxon>
        <taxon>Fungi</taxon>
        <taxon>Dikarya</taxon>
        <taxon>Basidiomycota</taxon>
        <taxon>Agaricomycotina</taxon>
        <taxon>Agaricomycetes</taxon>
        <taxon>Agaricomycetidae</taxon>
        <taxon>Agaricales</taxon>
        <taxon>Marasmiineae</taxon>
        <taxon>Mycenaceae</taxon>
        <taxon>Mycena</taxon>
    </lineage>
</organism>
<feature type="region of interest" description="Disordered" evidence="1">
    <location>
        <begin position="1"/>
        <end position="38"/>
    </location>
</feature>
<gene>
    <name evidence="2" type="ORF">MSAN_02027400</name>
</gene>
<comment type="caution">
    <text evidence="2">The sequence shown here is derived from an EMBL/GenBank/DDBJ whole genome shotgun (WGS) entry which is preliminary data.</text>
</comment>
<protein>
    <recommendedName>
        <fullName evidence="4">CxC1-like cysteine cluster associated with KDZ transposases domain-containing protein</fullName>
    </recommendedName>
</protein>
<name>A0A8H6XLX2_9AGAR</name>
<dbReference type="Pfam" id="PF18758">
    <property type="entry name" value="KDZ"/>
    <property type="match status" value="1"/>
</dbReference>
<dbReference type="OrthoDB" id="3035502at2759"/>
<dbReference type="PANTHER" id="PTHR33096">
    <property type="entry name" value="CXC2 DOMAIN-CONTAINING PROTEIN"/>
    <property type="match status" value="1"/>
</dbReference>
<feature type="region of interest" description="Disordered" evidence="1">
    <location>
        <begin position="308"/>
        <end position="331"/>
    </location>
</feature>
<evidence type="ECO:0000313" key="3">
    <source>
        <dbReference type="Proteomes" id="UP000623467"/>
    </source>
</evidence>
<sequence length="827" mass="94557">MRRSSSGFGKIGVLGSKYDPVTRGQTAPRALKLGRNAQDRFRQAGSEELRERLQSMPEEQLENFRALGDFSHSQGVAIGDDDDDAGPGTVNIHDVLDGSTRLDVSHGGGGFISALQEGIEATVARKKKNQPPTTVSEPAEHRNWIPTMVEEIKITVVDLYETSTIDVQLSADGAGVAAALIKQGLIPCSPWTASVAISTRVLELYRTTHARCPQLAIQPFVKSLCDLHGVPYRPYLREQFSIAYDVYLDLRRETDKIVNSALGRDTPNWRMKHTCPACMYKLEGEDELIFSMLTAMDGNDSLTRVLRRSKTDGSETEPTLGPSIEREDSRDGGEDYFLTREQVDRWAKDRVADILPTDAENPCSDRWKNMINDVTSKMWGIFDETGIFLALCRHGFVLVVADMVRSGELAKYPLAVVNTLLDAFGLKIGGGYDIGCHFEATIGNSGLGDKARNNHFRSLVGSFHGHAHNRLCQLSFLATYVEGMGLEDLEGCERFFSRSNALAKSVRYASKFHRRQEITTFMKQTDVLETYSNLSKFLCDNYHQALKIIKTEPELKWWMSVEKIEDFDTFHVWLEEERDYLMGMENGLPKRREETVEMEYVKKLRNFARSQERLSEILRAELARRHTVERRNRDSELVEDLETKLGVTERWTPECMEWMLAEKEIKDHKYLDALDEIERIIVERLFEMTKIHQSGTGYKMRSHIAKALQARSKAIRNTIDWYNSVAEDMIPPKPTLSWEEVINYGFLADFDILQNTQDGIQSKPWTRRSYRVAMDRYFKILRAKEEIKRLDIEIKCVVTWIEDEDWFLRKKEAEHQDTNPALAVQIS</sequence>
<accession>A0A8H6XLX2</accession>
<reference evidence="2" key="1">
    <citation type="submission" date="2020-05" db="EMBL/GenBank/DDBJ databases">
        <title>Mycena genomes resolve the evolution of fungal bioluminescence.</title>
        <authorList>
            <person name="Tsai I.J."/>
        </authorList>
    </citation>
    <scope>NUCLEOTIDE SEQUENCE</scope>
    <source>
        <strain evidence="2">160909Yilan</strain>
    </source>
</reference>